<feature type="transmembrane region" description="Helical" evidence="1">
    <location>
        <begin position="85"/>
        <end position="106"/>
    </location>
</feature>
<feature type="transmembrane region" description="Helical" evidence="1">
    <location>
        <begin position="51"/>
        <end position="73"/>
    </location>
</feature>
<keyword evidence="1" id="KW-1133">Transmembrane helix</keyword>
<sequence length="119" mass="13534">MARDEEFERKKTAALAVLMKEGVFKKARWPWQLNFLWALGFKIKPPLFGSFIPNAISLGLQWGLMFGVLSWIFLFNPNNTSLEMFVGLTALGALFFGLAMAGVFYLQARIQQLPSWESL</sequence>
<keyword evidence="1" id="KW-0812">Transmembrane</keyword>
<evidence type="ECO:0000313" key="2">
    <source>
        <dbReference type="EMBL" id="XBM01506.1"/>
    </source>
</evidence>
<dbReference type="KEGG" id="cmav:ABHF33_04265"/>
<proteinExistence type="predicted"/>
<dbReference type="RefSeq" id="WP_348945791.1">
    <property type="nucleotide sequence ID" value="NZ_CP157355.1"/>
</dbReference>
<protein>
    <submittedName>
        <fullName evidence="2">DUF6404 family protein</fullName>
    </submittedName>
</protein>
<dbReference type="Pfam" id="PF19942">
    <property type="entry name" value="DUF6404"/>
    <property type="match status" value="1"/>
</dbReference>
<name>A0AAU7FBD8_9NEIS</name>
<dbReference type="InterPro" id="IPR045644">
    <property type="entry name" value="DUF6404"/>
</dbReference>
<evidence type="ECO:0000256" key="1">
    <source>
        <dbReference type="SAM" id="Phobius"/>
    </source>
</evidence>
<dbReference type="EMBL" id="CP157355">
    <property type="protein sequence ID" value="XBM01506.1"/>
    <property type="molecule type" value="Genomic_DNA"/>
</dbReference>
<reference evidence="2" key="1">
    <citation type="submission" date="2024-05" db="EMBL/GenBank/DDBJ databases">
        <authorList>
            <person name="Yang L."/>
            <person name="Pan L."/>
        </authorList>
    </citation>
    <scope>NUCLEOTIDE SEQUENCE</scope>
    <source>
        <strain evidence="2">FCG-7</strain>
    </source>
</reference>
<organism evidence="2">
    <name type="scientific">Chitinibacter mangrovi</name>
    <dbReference type="NCBI Taxonomy" id="3153927"/>
    <lineage>
        <taxon>Bacteria</taxon>
        <taxon>Pseudomonadati</taxon>
        <taxon>Pseudomonadota</taxon>
        <taxon>Betaproteobacteria</taxon>
        <taxon>Neisseriales</taxon>
        <taxon>Chitinibacteraceae</taxon>
        <taxon>Chitinibacter</taxon>
    </lineage>
</organism>
<accession>A0AAU7FBD8</accession>
<gene>
    <name evidence="2" type="ORF">ABHF33_04265</name>
</gene>
<keyword evidence="1" id="KW-0472">Membrane</keyword>
<dbReference type="AlphaFoldDB" id="A0AAU7FBD8"/>